<dbReference type="Proteomes" id="UP000824533">
    <property type="component" value="Linkage Group LG28"/>
</dbReference>
<gene>
    <name evidence="1" type="ORF">K1T71_014247</name>
</gene>
<comment type="caution">
    <text evidence="1">The sequence shown here is derived from an EMBL/GenBank/DDBJ whole genome shotgun (WGS) entry which is preliminary data.</text>
</comment>
<protein>
    <submittedName>
        <fullName evidence="1">Uncharacterized protein</fullName>
    </submittedName>
</protein>
<name>A0ACC1CFR9_9NEOP</name>
<reference evidence="1 2" key="1">
    <citation type="journal article" date="2021" name="Front. Genet.">
        <title>Chromosome-Level Genome Assembly Reveals Significant Gene Expansion in the Toll and IMD Signaling Pathways of Dendrolimus kikuchii.</title>
        <authorList>
            <person name="Zhou J."/>
            <person name="Wu P."/>
            <person name="Xiong Z."/>
            <person name="Liu N."/>
            <person name="Zhao N."/>
            <person name="Ji M."/>
            <person name="Qiu Y."/>
            <person name="Yang B."/>
        </authorList>
    </citation>
    <scope>NUCLEOTIDE SEQUENCE [LARGE SCALE GENOMIC DNA]</scope>
    <source>
        <strain evidence="1">Ann1</strain>
    </source>
</reference>
<keyword evidence="2" id="KW-1185">Reference proteome</keyword>
<evidence type="ECO:0000313" key="1">
    <source>
        <dbReference type="EMBL" id="KAJ0170319.1"/>
    </source>
</evidence>
<organism evidence="1 2">
    <name type="scientific">Dendrolimus kikuchii</name>
    <dbReference type="NCBI Taxonomy" id="765133"/>
    <lineage>
        <taxon>Eukaryota</taxon>
        <taxon>Metazoa</taxon>
        <taxon>Ecdysozoa</taxon>
        <taxon>Arthropoda</taxon>
        <taxon>Hexapoda</taxon>
        <taxon>Insecta</taxon>
        <taxon>Pterygota</taxon>
        <taxon>Neoptera</taxon>
        <taxon>Endopterygota</taxon>
        <taxon>Lepidoptera</taxon>
        <taxon>Glossata</taxon>
        <taxon>Ditrysia</taxon>
        <taxon>Bombycoidea</taxon>
        <taxon>Lasiocampidae</taxon>
        <taxon>Dendrolimus</taxon>
    </lineage>
</organism>
<dbReference type="EMBL" id="CM034414">
    <property type="protein sequence ID" value="KAJ0170319.1"/>
    <property type="molecule type" value="Genomic_DNA"/>
</dbReference>
<sequence length="256" mass="28747">MNTLTILLISILLLTKINPIQCQNQVIPRNIMASVLQDVLSPANTENAIQMIKMAAASTNRRLTSPELSIPVQTYVQRGRDIPPRLVTNEMQVPVRIANEMQVPVRMANEIQMPVRMANEIQVPIRVPNEITPNIILQQSPVRTVMPNELILQDRSNDMQRIVVNEIGMPVQKMYMPEKQMSSVIDTCMKRMPQMPMMNYLPEDVLPRMPVGMANPFMPAASPISAFLPSTLGSLPLPTQARGQFLRKIPIPPPTL</sequence>
<evidence type="ECO:0000313" key="2">
    <source>
        <dbReference type="Proteomes" id="UP000824533"/>
    </source>
</evidence>
<accession>A0ACC1CFR9</accession>
<proteinExistence type="predicted"/>